<dbReference type="AlphaFoldDB" id="A0AAD6IK89"/>
<feature type="region of interest" description="Disordered" evidence="6">
    <location>
        <begin position="107"/>
        <end position="135"/>
    </location>
</feature>
<sequence length="717" mass="79980">MGSRKFSKPPVKVACLNCRVARIRCDGQKPCGLCASKGKECSYVPSRRGGPRRKKHQSHSPEPRIQQDDAQHPNSLLDPNVDKRPFMFDQFDLLSIPAAGLQALDPMDLSPLSQGSDTVESDQFPTRTDSEPSLFPEGPKCLVRAYGGELEILNAYYDFIHDYFPILPPRVSPPLPDEPIDNHAPHAAFPPKSPAMLYVPQSPLSLAVSAILALIPHPEDPEPLSEKSVMQRRAYAHTFAALASSKAEADWDFESSCDLSQPLPTQEPSIPRGRFHDHTPVELESILALLVLSVYEYAQRGNLLKMKSRAGQALSIAMDKSLNRWMVEDGDSEARRRAWWMTYYCFIQCSIVSSTPLTITINDPEFKTPYPRFSSDKEGWSILIQTQQLLVSATQYITELDKALSSRTNLNPIFQEMQRLDAWARFILAQVDQLPTLAREPDRSDYSEIITAKSIRAMSRIKLSSARIKIHRFRAFSDIPIFIKKHCDLAVAYTDESNSHTDGNAVVAQAETENPSCPCSNLKPFQDASSVESSFQPSNSNADSSATQGPFLLNFPYSCQHSTKVCYQAAIVISKMFESLPIPHPLQNQYQQQLNRRILPRTMPSFACCLMQSSYAMLMLFYKARVGVGFCSGPDEEDTETSLAEHISELRYGLRRTITAASNYSQAFEALKGMRDEIRGAYETAFPEDFMGGEATAISADGNRIGVNGFNETVNGT</sequence>
<evidence type="ECO:0000256" key="5">
    <source>
        <dbReference type="ARBA" id="ARBA00023242"/>
    </source>
</evidence>
<dbReference type="Pfam" id="PF04082">
    <property type="entry name" value="Fungal_trans"/>
    <property type="match status" value="1"/>
</dbReference>
<proteinExistence type="predicted"/>
<feature type="domain" description="Zn(2)-C6 fungal-type" evidence="7">
    <location>
        <begin position="14"/>
        <end position="43"/>
    </location>
</feature>
<dbReference type="Gene3D" id="4.10.240.10">
    <property type="entry name" value="Zn(2)-C6 fungal-type DNA-binding domain"/>
    <property type="match status" value="1"/>
</dbReference>
<dbReference type="GO" id="GO:0003677">
    <property type="term" value="F:DNA binding"/>
    <property type="evidence" value="ECO:0007669"/>
    <property type="project" value="UniProtKB-KW"/>
</dbReference>
<dbReference type="PROSITE" id="PS50048">
    <property type="entry name" value="ZN2_CY6_FUNGAL_2"/>
    <property type="match status" value="1"/>
</dbReference>
<gene>
    <name evidence="8" type="ORF">N7460_001670</name>
</gene>
<feature type="compositionally biased region" description="Basic and acidic residues" evidence="6">
    <location>
        <begin position="59"/>
        <end position="71"/>
    </location>
</feature>
<evidence type="ECO:0000256" key="6">
    <source>
        <dbReference type="SAM" id="MobiDB-lite"/>
    </source>
</evidence>
<feature type="compositionally biased region" description="Basic residues" evidence="6">
    <location>
        <begin position="49"/>
        <end position="58"/>
    </location>
</feature>
<comment type="caution">
    <text evidence="8">The sequence shown here is derived from an EMBL/GenBank/DDBJ whole genome shotgun (WGS) entry which is preliminary data.</text>
</comment>
<evidence type="ECO:0000313" key="9">
    <source>
        <dbReference type="Proteomes" id="UP001219568"/>
    </source>
</evidence>
<accession>A0AAD6IK89</accession>
<dbReference type="InterPro" id="IPR036864">
    <property type="entry name" value="Zn2-C6_fun-type_DNA-bd_sf"/>
</dbReference>
<dbReference type="InterPro" id="IPR007219">
    <property type="entry name" value="XnlR_reg_dom"/>
</dbReference>
<evidence type="ECO:0000256" key="1">
    <source>
        <dbReference type="ARBA" id="ARBA00022723"/>
    </source>
</evidence>
<dbReference type="Proteomes" id="UP001219568">
    <property type="component" value="Unassembled WGS sequence"/>
</dbReference>
<keyword evidence="9" id="KW-1185">Reference proteome</keyword>
<evidence type="ECO:0000256" key="3">
    <source>
        <dbReference type="ARBA" id="ARBA00023125"/>
    </source>
</evidence>
<dbReference type="GO" id="GO:0000981">
    <property type="term" value="F:DNA-binding transcription factor activity, RNA polymerase II-specific"/>
    <property type="evidence" value="ECO:0007669"/>
    <property type="project" value="InterPro"/>
</dbReference>
<evidence type="ECO:0000259" key="7">
    <source>
        <dbReference type="PROSITE" id="PS50048"/>
    </source>
</evidence>
<dbReference type="GO" id="GO:0008270">
    <property type="term" value="F:zinc ion binding"/>
    <property type="evidence" value="ECO:0007669"/>
    <property type="project" value="InterPro"/>
</dbReference>
<keyword evidence="5" id="KW-0539">Nucleus</keyword>
<keyword evidence="1" id="KW-0479">Metal-binding</keyword>
<keyword evidence="4" id="KW-0804">Transcription</keyword>
<feature type="compositionally biased region" description="Polar residues" evidence="6">
    <location>
        <begin position="111"/>
        <end position="127"/>
    </location>
</feature>
<dbReference type="GO" id="GO:0006351">
    <property type="term" value="P:DNA-templated transcription"/>
    <property type="evidence" value="ECO:0007669"/>
    <property type="project" value="InterPro"/>
</dbReference>
<dbReference type="PROSITE" id="PS00463">
    <property type="entry name" value="ZN2_CY6_FUNGAL_1"/>
    <property type="match status" value="1"/>
</dbReference>
<feature type="region of interest" description="Disordered" evidence="6">
    <location>
        <begin position="36"/>
        <end position="81"/>
    </location>
</feature>
<dbReference type="InterPro" id="IPR001138">
    <property type="entry name" value="Zn2Cys6_DnaBD"/>
</dbReference>
<dbReference type="SMART" id="SM00066">
    <property type="entry name" value="GAL4"/>
    <property type="match status" value="1"/>
</dbReference>
<keyword evidence="2" id="KW-0805">Transcription regulation</keyword>
<dbReference type="EMBL" id="JAQJZL010000002">
    <property type="protein sequence ID" value="KAJ6051136.1"/>
    <property type="molecule type" value="Genomic_DNA"/>
</dbReference>
<name>A0AAD6IK89_PENCN</name>
<evidence type="ECO:0000256" key="4">
    <source>
        <dbReference type="ARBA" id="ARBA00023163"/>
    </source>
</evidence>
<dbReference type="PANTHER" id="PTHR47431">
    <property type="entry name" value="ZN(II)2CYS6 TRANSCRIPTION FACTOR (EUROFUNG)-RELATED"/>
    <property type="match status" value="1"/>
</dbReference>
<evidence type="ECO:0000313" key="8">
    <source>
        <dbReference type="EMBL" id="KAJ6051136.1"/>
    </source>
</evidence>
<dbReference type="CDD" id="cd12148">
    <property type="entry name" value="fungal_TF_MHR"/>
    <property type="match status" value="1"/>
</dbReference>
<reference evidence="8" key="1">
    <citation type="journal article" date="2023" name="IMA Fungus">
        <title>Comparative genomic study of the Penicillium genus elucidates a diverse pangenome and 15 lateral gene transfer events.</title>
        <authorList>
            <person name="Petersen C."/>
            <person name="Sorensen T."/>
            <person name="Nielsen M.R."/>
            <person name="Sondergaard T.E."/>
            <person name="Sorensen J.L."/>
            <person name="Fitzpatrick D.A."/>
            <person name="Frisvad J.C."/>
            <person name="Nielsen K.L."/>
        </authorList>
    </citation>
    <scope>NUCLEOTIDE SEQUENCE</scope>
    <source>
        <strain evidence="8">IBT 15450</strain>
    </source>
</reference>
<dbReference type="Pfam" id="PF00172">
    <property type="entry name" value="Zn_clus"/>
    <property type="match status" value="1"/>
</dbReference>
<evidence type="ECO:0000256" key="2">
    <source>
        <dbReference type="ARBA" id="ARBA00023015"/>
    </source>
</evidence>
<protein>
    <recommendedName>
        <fullName evidence="7">Zn(2)-C6 fungal-type domain-containing protein</fullName>
    </recommendedName>
</protein>
<organism evidence="8 9">
    <name type="scientific">Penicillium canescens</name>
    <dbReference type="NCBI Taxonomy" id="5083"/>
    <lineage>
        <taxon>Eukaryota</taxon>
        <taxon>Fungi</taxon>
        <taxon>Dikarya</taxon>
        <taxon>Ascomycota</taxon>
        <taxon>Pezizomycotina</taxon>
        <taxon>Eurotiomycetes</taxon>
        <taxon>Eurotiomycetidae</taxon>
        <taxon>Eurotiales</taxon>
        <taxon>Aspergillaceae</taxon>
        <taxon>Penicillium</taxon>
    </lineage>
</organism>
<dbReference type="SUPFAM" id="SSF57701">
    <property type="entry name" value="Zn2/Cys6 DNA-binding domain"/>
    <property type="match status" value="1"/>
</dbReference>
<keyword evidence="3" id="KW-0238">DNA-binding</keyword>
<dbReference type="PANTHER" id="PTHR47431:SF5">
    <property type="entry name" value="ZN(II)2CYS6 TRANSCRIPTION FACTOR (EUROFUNG)"/>
    <property type="match status" value="1"/>
</dbReference>
<reference evidence="8" key="2">
    <citation type="submission" date="2023-01" db="EMBL/GenBank/DDBJ databases">
        <authorList>
            <person name="Petersen C."/>
        </authorList>
    </citation>
    <scope>NUCLEOTIDE SEQUENCE</scope>
    <source>
        <strain evidence="8">IBT 15450</strain>
    </source>
</reference>
<dbReference type="CDD" id="cd00067">
    <property type="entry name" value="GAL4"/>
    <property type="match status" value="1"/>
</dbReference>